<dbReference type="OrthoDB" id="5442696at2"/>
<protein>
    <recommendedName>
        <fullName evidence="4">Phosphate-selective porin OprO/OprP</fullName>
    </recommendedName>
</protein>
<evidence type="ECO:0008006" key="4">
    <source>
        <dbReference type="Google" id="ProtNLM"/>
    </source>
</evidence>
<evidence type="ECO:0000256" key="1">
    <source>
        <dbReference type="SAM" id="Coils"/>
    </source>
</evidence>
<organism evidence="2 3">
    <name type="scientific">Chromatocurvus halotolerans</name>
    <dbReference type="NCBI Taxonomy" id="1132028"/>
    <lineage>
        <taxon>Bacteria</taxon>
        <taxon>Pseudomonadati</taxon>
        <taxon>Pseudomonadota</taxon>
        <taxon>Gammaproteobacteria</taxon>
        <taxon>Cellvibrionales</taxon>
        <taxon>Halieaceae</taxon>
        <taxon>Chromatocurvus</taxon>
    </lineage>
</organism>
<evidence type="ECO:0000313" key="2">
    <source>
        <dbReference type="EMBL" id="TCO76703.1"/>
    </source>
</evidence>
<keyword evidence="1" id="KW-0175">Coiled coil</keyword>
<keyword evidence="3" id="KW-1185">Reference proteome</keyword>
<comment type="caution">
    <text evidence="2">The sequence shown here is derived from an EMBL/GenBank/DDBJ whole genome shotgun (WGS) entry which is preliminary data.</text>
</comment>
<feature type="coiled-coil region" evidence="1">
    <location>
        <begin position="60"/>
        <end position="87"/>
    </location>
</feature>
<reference evidence="2 3" key="1">
    <citation type="submission" date="2019-03" db="EMBL/GenBank/DDBJ databases">
        <title>Genomic Encyclopedia of Type Strains, Phase IV (KMG-IV): sequencing the most valuable type-strain genomes for metagenomic binning, comparative biology and taxonomic classification.</title>
        <authorList>
            <person name="Goeker M."/>
        </authorList>
    </citation>
    <scope>NUCLEOTIDE SEQUENCE [LARGE SCALE GENOMIC DNA]</scope>
    <source>
        <strain evidence="2 3">DSM 23344</strain>
    </source>
</reference>
<dbReference type="Proteomes" id="UP000294980">
    <property type="component" value="Unassembled WGS sequence"/>
</dbReference>
<accession>A0A4R2KSE3</accession>
<dbReference type="InterPro" id="IPR023614">
    <property type="entry name" value="Porin_dom_sf"/>
</dbReference>
<dbReference type="AlphaFoldDB" id="A0A4R2KSE3"/>
<dbReference type="Gene3D" id="2.40.160.10">
    <property type="entry name" value="Porin"/>
    <property type="match status" value="1"/>
</dbReference>
<gene>
    <name evidence="2" type="ORF">EV688_104157</name>
</gene>
<dbReference type="RefSeq" id="WP_117315002.1">
    <property type="nucleotide sequence ID" value="NZ_QQSW01000002.1"/>
</dbReference>
<proteinExistence type="predicted"/>
<dbReference type="SUPFAM" id="SSF56935">
    <property type="entry name" value="Porins"/>
    <property type="match status" value="1"/>
</dbReference>
<dbReference type="EMBL" id="SLWX01000004">
    <property type="protein sequence ID" value="TCO76703.1"/>
    <property type="molecule type" value="Genomic_DNA"/>
</dbReference>
<name>A0A4R2KSE3_9GAMM</name>
<evidence type="ECO:0000313" key="3">
    <source>
        <dbReference type="Proteomes" id="UP000294980"/>
    </source>
</evidence>
<sequence>MRTLLFGFFTIFCSVSIADTPIDGLQLYLNPETGEVSSKNAAGHIPLGTYISAQALIDQQSAMTGQLRQLQARLERLEAREDGTGNATAVVSEVVKPERGSVATVQEQTPADAVAVNARYEGRKLRWRSVDGRYSVGLQNRAQMRYSTPFDDSPRDLADLDDTASSYALNRIRTILSGKVIDPRLAFHIEHDWNESVIRDFFLTLELGDSTSLWVGRGKALYNMEFWISSGRQQFVERTIAHDLFTANRQQGAQLFGRLFEGSPADLSYTLGIFNGRGGTDNNNDDDFLYTSRLQWNALGGPIARAHSDLAFSRTPRVNIAIAALTNRSDCTRFVSGANSCRSLPGFTPSDQAQDGQFDVEQAMAELRVRWNGFSLEGELNRKRVVDRILDLEDPRRRTTLEGGFIQAGLLPHGLFPAVPPQLEFGLRYASVNQGDYRGSDDAEEISGVANWYIDGHENKLSLEFSRIDLEDPMLQREGSENRLRLQWDVRF</sequence>